<keyword evidence="2" id="KW-1185">Reference proteome</keyword>
<dbReference type="Proteomes" id="UP000265520">
    <property type="component" value="Unassembled WGS sequence"/>
</dbReference>
<evidence type="ECO:0000313" key="2">
    <source>
        <dbReference type="Proteomes" id="UP000265520"/>
    </source>
</evidence>
<feature type="non-terminal residue" evidence="1">
    <location>
        <position position="1"/>
    </location>
</feature>
<name>A0A392UML9_9FABA</name>
<proteinExistence type="predicted"/>
<sequence>PSPCVRFVFRLRRMIGAGDMSEERSSRLNQPTWSLTRELGHEGFSREMTSKILRECGIVGPRPK</sequence>
<protein>
    <submittedName>
        <fullName evidence="1">Uncharacterized protein</fullName>
    </submittedName>
</protein>
<reference evidence="1 2" key="1">
    <citation type="journal article" date="2018" name="Front. Plant Sci.">
        <title>Red Clover (Trifolium pratense) and Zigzag Clover (T. medium) - A Picture of Genomic Similarities and Differences.</title>
        <authorList>
            <person name="Dluhosova J."/>
            <person name="Istvanek J."/>
            <person name="Nedelnik J."/>
            <person name="Repkova J."/>
        </authorList>
    </citation>
    <scope>NUCLEOTIDE SEQUENCE [LARGE SCALE GENOMIC DNA]</scope>
    <source>
        <strain evidence="2">cv. 10/8</strain>
        <tissue evidence="1">Leaf</tissue>
    </source>
</reference>
<dbReference type="EMBL" id="LXQA010829529">
    <property type="protein sequence ID" value="MCI73005.1"/>
    <property type="molecule type" value="Genomic_DNA"/>
</dbReference>
<comment type="caution">
    <text evidence="1">The sequence shown here is derived from an EMBL/GenBank/DDBJ whole genome shotgun (WGS) entry which is preliminary data.</text>
</comment>
<evidence type="ECO:0000313" key="1">
    <source>
        <dbReference type="EMBL" id="MCI73005.1"/>
    </source>
</evidence>
<accession>A0A392UML9</accession>
<dbReference type="AlphaFoldDB" id="A0A392UML9"/>
<organism evidence="1 2">
    <name type="scientific">Trifolium medium</name>
    <dbReference type="NCBI Taxonomy" id="97028"/>
    <lineage>
        <taxon>Eukaryota</taxon>
        <taxon>Viridiplantae</taxon>
        <taxon>Streptophyta</taxon>
        <taxon>Embryophyta</taxon>
        <taxon>Tracheophyta</taxon>
        <taxon>Spermatophyta</taxon>
        <taxon>Magnoliopsida</taxon>
        <taxon>eudicotyledons</taxon>
        <taxon>Gunneridae</taxon>
        <taxon>Pentapetalae</taxon>
        <taxon>rosids</taxon>
        <taxon>fabids</taxon>
        <taxon>Fabales</taxon>
        <taxon>Fabaceae</taxon>
        <taxon>Papilionoideae</taxon>
        <taxon>50 kb inversion clade</taxon>
        <taxon>NPAAA clade</taxon>
        <taxon>Hologalegina</taxon>
        <taxon>IRL clade</taxon>
        <taxon>Trifolieae</taxon>
        <taxon>Trifolium</taxon>
    </lineage>
</organism>